<sequence>MEKVRISAEPDDQTASSEPQPKQLQRRNKNKGKASRRKRQQSLGPLDQLPVGGDVGNPLNGVTNTLGSVANNAVDEHQGGDGRKNDALRLRLDLNLDIEIQLKARIHGDLELALLYVTLPSPGKNSHPTSVLGRRTFLSVQSPATKEREGLG</sequence>
<accession>A0A9W8UV73</accession>
<keyword evidence="3" id="KW-1185">Reference proteome</keyword>
<organism evidence="2 3">
    <name type="scientific">Fusarium falciforme</name>
    <dbReference type="NCBI Taxonomy" id="195108"/>
    <lineage>
        <taxon>Eukaryota</taxon>
        <taxon>Fungi</taxon>
        <taxon>Dikarya</taxon>
        <taxon>Ascomycota</taxon>
        <taxon>Pezizomycotina</taxon>
        <taxon>Sordariomycetes</taxon>
        <taxon>Hypocreomycetidae</taxon>
        <taxon>Hypocreales</taxon>
        <taxon>Nectriaceae</taxon>
        <taxon>Fusarium</taxon>
        <taxon>Fusarium solani species complex</taxon>
    </lineage>
</organism>
<dbReference type="OrthoDB" id="2873061at2759"/>
<evidence type="ECO:0000313" key="2">
    <source>
        <dbReference type="EMBL" id="KAJ4177139.1"/>
    </source>
</evidence>
<protein>
    <submittedName>
        <fullName evidence="2">Uncharacterized protein</fullName>
    </submittedName>
</protein>
<comment type="caution">
    <text evidence="2">The sequence shown here is derived from an EMBL/GenBank/DDBJ whole genome shotgun (WGS) entry which is preliminary data.</text>
</comment>
<evidence type="ECO:0000256" key="1">
    <source>
        <dbReference type="SAM" id="MobiDB-lite"/>
    </source>
</evidence>
<proteinExistence type="predicted"/>
<name>A0A9W8UV73_9HYPO</name>
<feature type="compositionally biased region" description="Basic residues" evidence="1">
    <location>
        <begin position="24"/>
        <end position="40"/>
    </location>
</feature>
<dbReference type="AlphaFoldDB" id="A0A9W8UV73"/>
<evidence type="ECO:0000313" key="3">
    <source>
        <dbReference type="Proteomes" id="UP001152087"/>
    </source>
</evidence>
<dbReference type="PANTHER" id="PTHR35587">
    <property type="entry name" value="EXPRESSED PROTEIN"/>
    <property type="match status" value="1"/>
</dbReference>
<gene>
    <name evidence="2" type="ORF">NW755_014018</name>
</gene>
<feature type="region of interest" description="Disordered" evidence="1">
    <location>
        <begin position="1"/>
        <end position="64"/>
    </location>
</feature>
<dbReference type="EMBL" id="JAOQAV010000125">
    <property type="protein sequence ID" value="KAJ4177139.1"/>
    <property type="molecule type" value="Genomic_DNA"/>
</dbReference>
<feature type="compositionally biased region" description="Polar residues" evidence="1">
    <location>
        <begin position="13"/>
        <end position="23"/>
    </location>
</feature>
<dbReference type="PANTHER" id="PTHR35587:SF4">
    <property type="match status" value="1"/>
</dbReference>
<dbReference type="Proteomes" id="UP001152087">
    <property type="component" value="Unassembled WGS sequence"/>
</dbReference>
<reference evidence="2" key="1">
    <citation type="submission" date="2022-09" db="EMBL/GenBank/DDBJ databases">
        <title>Fusarium specimens isolated from Avocado Roots.</title>
        <authorList>
            <person name="Stajich J."/>
            <person name="Roper C."/>
            <person name="Heimlech-Rivalta G."/>
        </authorList>
    </citation>
    <scope>NUCLEOTIDE SEQUENCE</scope>
    <source>
        <strain evidence="2">A02</strain>
    </source>
</reference>